<dbReference type="RefSeq" id="YP_009031535.1">
    <property type="nucleotide sequence ID" value="NC_024138.1"/>
</dbReference>
<organism evidence="1 2">
    <name type="scientific">Mycobacterium phage MosMoris</name>
    <dbReference type="NCBI Taxonomy" id="1471542"/>
    <lineage>
        <taxon>Viruses</taxon>
        <taxon>Duplodnaviria</taxon>
        <taxon>Heunggongvirae</taxon>
        <taxon>Uroviricota</taxon>
        <taxon>Caudoviricetes</taxon>
        <taxon>Marvinvirus</taxon>
        <taxon>Marvinvirus mosmoris</taxon>
    </lineage>
</organism>
<gene>
    <name evidence="1" type="primary">25</name>
    <name evidence="1" type="ORF">PBI_MOSMORIS_25</name>
</gene>
<dbReference type="EMBL" id="KJ538721">
    <property type="protein sequence ID" value="AHY84099.1"/>
    <property type="molecule type" value="Genomic_DNA"/>
</dbReference>
<protein>
    <submittedName>
        <fullName evidence="1">Uncharacterized protein</fullName>
    </submittedName>
</protein>
<evidence type="ECO:0000313" key="2">
    <source>
        <dbReference type="Proteomes" id="UP000024435"/>
    </source>
</evidence>
<dbReference type="Proteomes" id="UP000024435">
    <property type="component" value="Segment"/>
</dbReference>
<name>A0A023ZWX5_9CAUD</name>
<keyword evidence="2" id="KW-1185">Reference proteome</keyword>
<dbReference type="GeneID" id="19487463"/>
<accession>A0A023ZWX5</accession>
<evidence type="ECO:0000313" key="1">
    <source>
        <dbReference type="EMBL" id="AHY84099.1"/>
    </source>
</evidence>
<reference evidence="1 2" key="1">
    <citation type="submission" date="2014-03" db="EMBL/GenBank/DDBJ databases">
        <authorList>
            <person name="Bragg J."/>
            <person name="Dehn A."/>
            <person name="Hefner M."/>
            <person name="McHugh D."/>
            <person name="Petersen P."/>
            <person name="Zeba F."/>
            <person name="Zegers G.P."/>
            <person name="Page S.T."/>
            <person name="Bradley K.W."/>
            <person name="Clarke D.Q."/>
            <person name="Lewis M.F."/>
            <person name="Barker L.P."/>
            <person name="Bailey C."/>
            <person name="Asai D.J."/>
            <person name="Garber M.L."/>
            <person name="Bowman C.A."/>
            <person name="Russell D.A."/>
            <person name="Pope W.H."/>
            <person name="Jacobs-Sera D."/>
            <person name="Hendrix R.W."/>
            <person name="Hatfull G.F."/>
        </authorList>
    </citation>
    <scope>NUCLEOTIDE SEQUENCE [LARGE SCALE GENOMIC DNA]</scope>
</reference>
<proteinExistence type="predicted"/>
<sequence length="93" mass="10999">MTLDFDDEFQRIANAITAEEAFDLLDRKLEELCRWTERREARGDYADLRTLITTMIMSPNQERGTVIACLAAALWRLREMEEKANAERRRDFD</sequence>
<dbReference type="KEGG" id="vg:19487463"/>